<dbReference type="RefSeq" id="WP_144840824.1">
    <property type="nucleotide sequence ID" value="NZ_JBHTKI010000014.1"/>
</dbReference>
<comment type="caution">
    <text evidence="1">The sequence shown here is derived from an EMBL/GenBank/DDBJ whole genome shotgun (WGS) entry which is preliminary data.</text>
</comment>
<proteinExistence type="predicted"/>
<name>A0ABW3LC28_9BACL</name>
<evidence type="ECO:0000313" key="2">
    <source>
        <dbReference type="Proteomes" id="UP001597109"/>
    </source>
</evidence>
<sequence length="72" mass="8519">MGSKRILEIASIAMKERRNSKSTLPDDFLKTLEEGTEEVISDLKPGRQRPRSEDETKILLMFEREYKKQYEK</sequence>
<keyword evidence="2" id="KW-1185">Reference proteome</keyword>
<dbReference type="Proteomes" id="UP001597109">
    <property type="component" value="Unassembled WGS sequence"/>
</dbReference>
<dbReference type="EMBL" id="JBHTKI010000014">
    <property type="protein sequence ID" value="MFD1031900.1"/>
    <property type="molecule type" value="Genomic_DNA"/>
</dbReference>
<gene>
    <name evidence="1" type="ORF">ACFQ1X_10705</name>
</gene>
<evidence type="ECO:0000313" key="1">
    <source>
        <dbReference type="EMBL" id="MFD1031900.1"/>
    </source>
</evidence>
<organism evidence="1 2">
    <name type="scientific">Metaplanococcus flavidus</name>
    <dbReference type="NCBI Taxonomy" id="569883"/>
    <lineage>
        <taxon>Bacteria</taxon>
        <taxon>Bacillati</taxon>
        <taxon>Bacillota</taxon>
        <taxon>Bacilli</taxon>
        <taxon>Bacillales</taxon>
        <taxon>Caryophanaceae</taxon>
        <taxon>Metaplanococcus</taxon>
    </lineage>
</organism>
<reference evidence="2" key="1">
    <citation type="journal article" date="2019" name="Int. J. Syst. Evol. Microbiol.">
        <title>The Global Catalogue of Microorganisms (GCM) 10K type strain sequencing project: providing services to taxonomists for standard genome sequencing and annotation.</title>
        <authorList>
            <consortium name="The Broad Institute Genomics Platform"/>
            <consortium name="The Broad Institute Genome Sequencing Center for Infectious Disease"/>
            <person name="Wu L."/>
            <person name="Ma J."/>
        </authorList>
    </citation>
    <scope>NUCLEOTIDE SEQUENCE [LARGE SCALE GENOMIC DNA]</scope>
    <source>
        <strain evidence="2">CCUG 56756</strain>
    </source>
</reference>
<protein>
    <submittedName>
        <fullName evidence="1">Uncharacterized protein</fullName>
    </submittedName>
</protein>
<accession>A0ABW3LC28</accession>